<dbReference type="PROSITE" id="PS00498">
    <property type="entry name" value="TYROSINASE_2"/>
    <property type="match status" value="1"/>
</dbReference>
<dbReference type="InterPro" id="IPR050316">
    <property type="entry name" value="Tyrosinase/Hemocyanin"/>
</dbReference>
<dbReference type="AlphaFoldDB" id="A0A270R4T3"/>
<comment type="similarity">
    <text evidence="2">Belongs to the tyrosinase family.</text>
</comment>
<dbReference type="InterPro" id="IPR022739">
    <property type="entry name" value="Polyphenol_oxidase_cen"/>
</dbReference>
<reference evidence="9" key="1">
    <citation type="submission" date="2018-04" db="EMBL/GenBank/DDBJ databases">
        <title>WGS assembly of Panicum hallii.</title>
        <authorList>
            <person name="Lovell J."/>
            <person name="Jenkins J."/>
            <person name="Lowry D."/>
            <person name="Mamidi S."/>
            <person name="Sreedasyam A."/>
            <person name="Weng X."/>
            <person name="Barry K."/>
            <person name="Bonette J."/>
            <person name="Campitelli B."/>
            <person name="Daum C."/>
            <person name="Gordon S."/>
            <person name="Gould B."/>
            <person name="Lipzen A."/>
            <person name="Macqueen A."/>
            <person name="Palacio-Mejia J."/>
            <person name="Plott C."/>
            <person name="Shakirov E."/>
            <person name="Shu S."/>
            <person name="Yoshinaga Y."/>
            <person name="Zane M."/>
            <person name="Rokhsar D."/>
            <person name="Grimwood J."/>
            <person name="Schmutz J."/>
            <person name="Juenger T."/>
        </authorList>
    </citation>
    <scope>NUCLEOTIDE SEQUENCE [LARGE SCALE GENOMIC DNA]</scope>
    <source>
        <strain evidence="9">FIL2</strain>
    </source>
</reference>
<evidence type="ECO:0000259" key="8">
    <source>
        <dbReference type="PROSITE" id="PS00498"/>
    </source>
</evidence>
<gene>
    <name evidence="9" type="ORF">PAHAL_6G059800</name>
</gene>
<feature type="domain" description="Tyrosinase copper-binding" evidence="8">
    <location>
        <begin position="420"/>
        <end position="431"/>
    </location>
</feature>
<keyword evidence="7" id="KW-1015">Disulfide bond</keyword>
<dbReference type="Proteomes" id="UP000243499">
    <property type="component" value="Chromosome 6"/>
</dbReference>
<evidence type="ECO:0000256" key="1">
    <source>
        <dbReference type="ARBA" id="ARBA00001973"/>
    </source>
</evidence>
<comment type="cofactor">
    <cofactor evidence="1">
        <name>Cu(2+)</name>
        <dbReference type="ChEBI" id="CHEBI:29036"/>
    </cofactor>
</comment>
<evidence type="ECO:0000256" key="6">
    <source>
        <dbReference type="ARBA" id="ARBA00023008"/>
    </source>
</evidence>
<dbReference type="PRINTS" id="PR00092">
    <property type="entry name" value="TYROSINASE"/>
</dbReference>
<name>A0A270R4T3_9POAL</name>
<dbReference type="Pfam" id="PF12143">
    <property type="entry name" value="PPO1_KFDV"/>
    <property type="match status" value="1"/>
</dbReference>
<dbReference type="PANTHER" id="PTHR11474">
    <property type="entry name" value="TYROSINASE FAMILY MEMBER"/>
    <property type="match status" value="1"/>
</dbReference>
<protein>
    <recommendedName>
        <fullName evidence="8">Tyrosinase copper-binding domain-containing protein</fullName>
    </recommendedName>
</protein>
<sequence>MHGGRMASAGGATSILVLAPAAAVTSSCPSTLFFKSGKKKKKKSAAATGACHGRRRRATPCRATTSGRGEGDSDGLLWLPRRDLLAGLTGVAAFPGLALADVPKVYEGCGAGESLVTDDLLGCDTIGGPPCPPPAKAGIQTVNFYELPPPKKVRVRRPAHELGPDEVRRYRNALAEMKERNVSDPSSFAAQAAIHEAYCDGHYHIDPTERNRAFDVHFSWLFAPWHRMYIYFYERMVNHYMERDGSGGGFALPYWNWDAPAGMAIPAMFKEKNSALNDNYRNPDHLDAMVDLDYLSRIQKPPVKFTSQPQDPEMYKDILDSNLSTVYNQMIRTGKGARCFLGDKFCSEASFTINEINERSGRRRNGNQKLLRGTTSGSLERMAHTAVHVWTGNPGSSAVGHDGKEHKGADMGFLGSAGRDPLFYSHHANVDRLWHLWSTKLGGAGCNDPEWLDTSFVFCDFVDGTDDMRLVRIRVRDVLDTANLGYTYAEPDKETGYKDWVDSKPTRRLPPVSAATPVTKSEPPTFPKTLKVGENVVIESVPRQKKPGGGKEVLEVLVIEGIDFDPGQNSKFDVAINAPSENAKDVGPRYVEYAGSFAGVRAAKEKPGDRRAGVLAVPIDDVLADVGVGDGEPVSVVIVPREGDVKITSAPRIEFQAYC</sequence>
<evidence type="ECO:0000256" key="2">
    <source>
        <dbReference type="ARBA" id="ARBA00009928"/>
    </source>
</evidence>
<dbReference type="GO" id="GO:0046872">
    <property type="term" value="F:metal ion binding"/>
    <property type="evidence" value="ECO:0007669"/>
    <property type="project" value="UniProtKB-KW"/>
</dbReference>
<accession>A0A270R4T3</accession>
<dbReference type="PANTHER" id="PTHR11474:SF117">
    <property type="entry name" value="POLYPHENOL OXIDASE CHLOROPLASTIC"/>
    <property type="match status" value="1"/>
</dbReference>
<dbReference type="InterPro" id="IPR022740">
    <property type="entry name" value="Polyphenol_oxidase_C"/>
</dbReference>
<dbReference type="InterPro" id="IPR002227">
    <property type="entry name" value="Tyrosinase_Cu-bd"/>
</dbReference>
<dbReference type="SUPFAM" id="SSF48056">
    <property type="entry name" value="Di-copper centre-containing domain"/>
    <property type="match status" value="1"/>
</dbReference>
<evidence type="ECO:0000256" key="7">
    <source>
        <dbReference type="ARBA" id="ARBA00023157"/>
    </source>
</evidence>
<proteinExistence type="inferred from homology"/>
<dbReference type="Gramene" id="PVH36363">
    <property type="protein sequence ID" value="PVH36363"/>
    <property type="gene ID" value="PAHAL_6G059800"/>
</dbReference>
<dbReference type="InterPro" id="IPR008922">
    <property type="entry name" value="Di-copper_centre_dom_sf"/>
</dbReference>
<dbReference type="GO" id="GO:0004097">
    <property type="term" value="F:catechol oxidase activity"/>
    <property type="evidence" value="ECO:0007669"/>
    <property type="project" value="InterPro"/>
</dbReference>
<dbReference type="PROSITE" id="PS51257">
    <property type="entry name" value="PROKAR_LIPOPROTEIN"/>
    <property type="match status" value="1"/>
</dbReference>
<evidence type="ECO:0000256" key="5">
    <source>
        <dbReference type="ARBA" id="ARBA00023002"/>
    </source>
</evidence>
<evidence type="ECO:0000313" key="9">
    <source>
        <dbReference type="EMBL" id="PVH36363.1"/>
    </source>
</evidence>
<dbReference type="Gene3D" id="1.10.1280.10">
    <property type="entry name" value="Di-copper center containing domain from catechol oxidase"/>
    <property type="match status" value="1"/>
</dbReference>
<keyword evidence="5" id="KW-0560">Oxidoreductase</keyword>
<dbReference type="EMBL" id="CM008051">
    <property type="protein sequence ID" value="PVH36363.1"/>
    <property type="molecule type" value="Genomic_DNA"/>
</dbReference>
<evidence type="ECO:0000256" key="3">
    <source>
        <dbReference type="ARBA" id="ARBA00022723"/>
    </source>
</evidence>
<keyword evidence="4" id="KW-0883">Thioether bond</keyword>
<dbReference type="Pfam" id="PF00264">
    <property type="entry name" value="Tyrosinase"/>
    <property type="match status" value="1"/>
</dbReference>
<keyword evidence="6" id="KW-0186">Copper</keyword>
<organism evidence="9">
    <name type="scientific">Panicum hallii</name>
    <dbReference type="NCBI Taxonomy" id="206008"/>
    <lineage>
        <taxon>Eukaryota</taxon>
        <taxon>Viridiplantae</taxon>
        <taxon>Streptophyta</taxon>
        <taxon>Embryophyta</taxon>
        <taxon>Tracheophyta</taxon>
        <taxon>Spermatophyta</taxon>
        <taxon>Magnoliopsida</taxon>
        <taxon>Liliopsida</taxon>
        <taxon>Poales</taxon>
        <taxon>Poaceae</taxon>
        <taxon>PACMAD clade</taxon>
        <taxon>Panicoideae</taxon>
        <taxon>Panicodae</taxon>
        <taxon>Paniceae</taxon>
        <taxon>Panicinae</taxon>
        <taxon>Panicum</taxon>
        <taxon>Panicum sect. Panicum</taxon>
    </lineage>
</organism>
<evidence type="ECO:0000256" key="4">
    <source>
        <dbReference type="ARBA" id="ARBA00022784"/>
    </source>
</evidence>
<keyword evidence="3" id="KW-0479">Metal-binding</keyword>
<dbReference type="Pfam" id="PF12142">
    <property type="entry name" value="PPO1_DWL"/>
    <property type="match status" value="1"/>
</dbReference>